<dbReference type="AlphaFoldDB" id="A0A5K0YGJ3"/>
<evidence type="ECO:0000313" key="1">
    <source>
        <dbReference type="EMBL" id="VVV77252.1"/>
    </source>
</evidence>
<gene>
    <name evidence="1" type="ORF">NYM_LOCUS7918</name>
</gene>
<accession>A0A5K0YGJ3</accession>
<protein>
    <submittedName>
        <fullName evidence="1">Uncharacterized protein</fullName>
    </submittedName>
</protein>
<dbReference type="Gramene" id="NC12G0094530.1">
    <property type="protein sequence ID" value="NC12G0094530.1:cds"/>
    <property type="gene ID" value="NC12G0094530"/>
</dbReference>
<proteinExistence type="predicted"/>
<sequence length="125" mass="14301">MATQWNAIAALVSVKLNRDNYLLWSSQLESVMESQELIQFIDGTFPAPSETIVKDGKSEVNPEFTVWKRSDRLALSWIKATVSEPVLRQIVTSKSAFEAWNTLKKSFSSQSPLRIMLLRKELHFI</sequence>
<name>A0A5K0YGJ3_9MAGN</name>
<reference evidence="1" key="1">
    <citation type="submission" date="2019-09" db="EMBL/GenBank/DDBJ databases">
        <authorList>
            <person name="Zhang L."/>
        </authorList>
    </citation>
    <scope>NUCLEOTIDE SEQUENCE</scope>
</reference>
<organism evidence="1">
    <name type="scientific">Nymphaea colorata</name>
    <name type="common">pocket water lily</name>
    <dbReference type="NCBI Taxonomy" id="210225"/>
    <lineage>
        <taxon>Eukaryota</taxon>
        <taxon>Viridiplantae</taxon>
        <taxon>Streptophyta</taxon>
        <taxon>Embryophyta</taxon>
        <taxon>Tracheophyta</taxon>
        <taxon>Spermatophyta</taxon>
        <taxon>Magnoliopsida</taxon>
        <taxon>Nymphaeales</taxon>
        <taxon>Nymphaeaceae</taxon>
        <taxon>Nymphaea</taxon>
    </lineage>
</organism>
<dbReference type="Pfam" id="PF14223">
    <property type="entry name" value="Retrotran_gag_2"/>
    <property type="match status" value="1"/>
</dbReference>
<dbReference type="PANTHER" id="PTHR47481">
    <property type="match status" value="1"/>
</dbReference>
<dbReference type="EMBL" id="LR721777">
    <property type="protein sequence ID" value="VVV77252.1"/>
    <property type="molecule type" value="Genomic_DNA"/>
</dbReference>
<dbReference type="PANTHER" id="PTHR47481:SF28">
    <property type="entry name" value="RETROTRANSPOSON COPIA-LIKE N-TERMINAL DOMAIN-CONTAINING PROTEIN"/>
    <property type="match status" value="1"/>
</dbReference>